<comment type="caution">
    <text evidence="1">The sequence shown here is derived from an EMBL/GenBank/DDBJ whole genome shotgun (WGS) entry which is preliminary data.</text>
</comment>
<dbReference type="EMBL" id="LWDX02028576">
    <property type="protein sequence ID" value="OEL29050.1"/>
    <property type="molecule type" value="Genomic_DNA"/>
</dbReference>
<evidence type="ECO:0000313" key="2">
    <source>
        <dbReference type="Proteomes" id="UP000095767"/>
    </source>
</evidence>
<reference evidence="1 2" key="1">
    <citation type="submission" date="2016-09" db="EMBL/GenBank/DDBJ databases">
        <title>The draft genome of Dichanthelium oligosanthes: A C3 panicoid grass species.</title>
        <authorList>
            <person name="Studer A.J."/>
            <person name="Schnable J.C."/>
            <person name="Brutnell T.P."/>
        </authorList>
    </citation>
    <scope>NUCLEOTIDE SEQUENCE [LARGE SCALE GENOMIC DNA]</scope>
    <source>
        <strain evidence="2">cv. Kellogg 1175</strain>
        <tissue evidence="1">Leaf</tissue>
    </source>
</reference>
<protein>
    <submittedName>
        <fullName evidence="1">Uncharacterized protein</fullName>
    </submittedName>
</protein>
<accession>A0A1E5VVC4</accession>
<dbReference type="Proteomes" id="UP000095767">
    <property type="component" value="Unassembled WGS sequence"/>
</dbReference>
<proteinExistence type="predicted"/>
<evidence type="ECO:0000313" key="1">
    <source>
        <dbReference type="EMBL" id="OEL29050.1"/>
    </source>
</evidence>
<keyword evidence="2" id="KW-1185">Reference proteome</keyword>
<dbReference type="AlphaFoldDB" id="A0A1E5VVC4"/>
<sequence length="77" mass="8567">LFSPILYQQIRYFGYPQSRVTTIKYRSWLVRNQVRAHQYQLKGSVVEGGVMDGNATMAVFYLKVGEAAGSASSGCSK</sequence>
<organism evidence="1 2">
    <name type="scientific">Dichanthelium oligosanthes</name>
    <dbReference type="NCBI Taxonomy" id="888268"/>
    <lineage>
        <taxon>Eukaryota</taxon>
        <taxon>Viridiplantae</taxon>
        <taxon>Streptophyta</taxon>
        <taxon>Embryophyta</taxon>
        <taxon>Tracheophyta</taxon>
        <taxon>Spermatophyta</taxon>
        <taxon>Magnoliopsida</taxon>
        <taxon>Liliopsida</taxon>
        <taxon>Poales</taxon>
        <taxon>Poaceae</taxon>
        <taxon>PACMAD clade</taxon>
        <taxon>Panicoideae</taxon>
        <taxon>Panicodae</taxon>
        <taxon>Paniceae</taxon>
        <taxon>Dichantheliinae</taxon>
        <taxon>Dichanthelium</taxon>
    </lineage>
</organism>
<gene>
    <name evidence="1" type="ORF">BAE44_0009931</name>
</gene>
<feature type="non-terminal residue" evidence="1">
    <location>
        <position position="1"/>
    </location>
</feature>
<name>A0A1E5VVC4_9POAL</name>